<dbReference type="EMBL" id="JARBHB010000017">
    <property type="protein sequence ID" value="KAJ8865563.1"/>
    <property type="molecule type" value="Genomic_DNA"/>
</dbReference>
<evidence type="ECO:0000313" key="1">
    <source>
        <dbReference type="EMBL" id="KAJ8865563.1"/>
    </source>
</evidence>
<gene>
    <name evidence="1" type="ORF">PR048_033083</name>
</gene>
<organism evidence="1 2">
    <name type="scientific">Dryococelus australis</name>
    <dbReference type="NCBI Taxonomy" id="614101"/>
    <lineage>
        <taxon>Eukaryota</taxon>
        <taxon>Metazoa</taxon>
        <taxon>Ecdysozoa</taxon>
        <taxon>Arthropoda</taxon>
        <taxon>Hexapoda</taxon>
        <taxon>Insecta</taxon>
        <taxon>Pterygota</taxon>
        <taxon>Neoptera</taxon>
        <taxon>Polyneoptera</taxon>
        <taxon>Phasmatodea</taxon>
        <taxon>Verophasmatodea</taxon>
        <taxon>Anareolatae</taxon>
        <taxon>Phasmatidae</taxon>
        <taxon>Eurycanthinae</taxon>
        <taxon>Dryococelus</taxon>
    </lineage>
</organism>
<evidence type="ECO:0000313" key="2">
    <source>
        <dbReference type="Proteomes" id="UP001159363"/>
    </source>
</evidence>
<reference evidence="1 2" key="1">
    <citation type="submission" date="2023-02" db="EMBL/GenBank/DDBJ databases">
        <title>LHISI_Scaffold_Assembly.</title>
        <authorList>
            <person name="Stuart O.P."/>
            <person name="Cleave R."/>
            <person name="Magrath M.J.L."/>
            <person name="Mikheyev A.S."/>
        </authorList>
    </citation>
    <scope>NUCLEOTIDE SEQUENCE [LARGE SCALE GENOMIC DNA]</scope>
    <source>
        <strain evidence="1">Daus_M_001</strain>
        <tissue evidence="1">Leg muscle</tissue>
    </source>
</reference>
<protein>
    <submittedName>
        <fullName evidence="1">Uncharacterized protein</fullName>
    </submittedName>
</protein>
<keyword evidence="2" id="KW-1185">Reference proteome</keyword>
<comment type="caution">
    <text evidence="1">The sequence shown here is derived from an EMBL/GenBank/DDBJ whole genome shotgun (WGS) entry which is preliminary data.</text>
</comment>
<name>A0ABQ9G072_9NEOP</name>
<dbReference type="Proteomes" id="UP001159363">
    <property type="component" value="Chromosome 16"/>
</dbReference>
<sequence length="95" mass="11084">MSHEQMRIANVRLPTCLINDYTKSNEDNSVDNNTIDDVFQECDNVSVEGLTYVIGDVVHKYRKLYPDPSVPREEITDNDWVKHLPEDRANRKLYS</sequence>
<proteinExistence type="predicted"/>
<accession>A0ABQ9G072</accession>